<keyword evidence="2" id="KW-1185">Reference proteome</keyword>
<sequence length="321" mass="36113">MKNLNFYSALLIGGALTLTSCQQSSLEEVNSLDGLGIETTQQKENSMLNRNRSTNINSFSEIEGTWLLQQISEDGTWKNIKRIPYGFFGSTFSYGGVNLIFSNNEVKTESKDGSGRLLGKYPVEMIPSGSFAGAPWSWLQINDEWKYRPFLSDDKLELTITVFETGVDQIKRKTLKFRKKTFVDNPSDKLLNNSPSFEQIEGDWLLKEVSKDNGTTWRSSRGVPIGFYGDTFNYGTNILTLSSGQATAKYKRGEFIRKGQTFNSSVIKSPNSNFPGSPFAPYNILKIGDWKYRVQLSPDNELLLTPISTNKNLGTFKFVVL</sequence>
<comment type="caution">
    <text evidence="1">The sequence shown here is derived from an EMBL/GenBank/DDBJ whole genome shotgun (WGS) entry which is preliminary data.</text>
</comment>
<dbReference type="PROSITE" id="PS51257">
    <property type="entry name" value="PROKAR_LIPOPROTEIN"/>
    <property type="match status" value="1"/>
</dbReference>
<dbReference type="RefSeq" id="WP_348739847.1">
    <property type="nucleotide sequence ID" value="NZ_CAXJRC010000044.1"/>
</dbReference>
<organism evidence="1 2">
    <name type="scientific">Tenacibaculum vairaonense</name>
    <dbReference type="NCBI Taxonomy" id="3137860"/>
    <lineage>
        <taxon>Bacteria</taxon>
        <taxon>Pseudomonadati</taxon>
        <taxon>Bacteroidota</taxon>
        <taxon>Flavobacteriia</taxon>
        <taxon>Flavobacteriales</taxon>
        <taxon>Flavobacteriaceae</taxon>
        <taxon>Tenacibaculum</taxon>
    </lineage>
</organism>
<evidence type="ECO:0000313" key="2">
    <source>
        <dbReference type="Proteomes" id="UP001497602"/>
    </source>
</evidence>
<name>A0ABP1FEN7_9FLAO</name>
<evidence type="ECO:0008006" key="3">
    <source>
        <dbReference type="Google" id="ProtNLM"/>
    </source>
</evidence>
<protein>
    <recommendedName>
        <fullName evidence="3">Lipocalin-like domain-containing protein</fullName>
    </recommendedName>
</protein>
<dbReference type="EMBL" id="CAXJRC010000044">
    <property type="protein sequence ID" value="CAL2108256.1"/>
    <property type="molecule type" value="Genomic_DNA"/>
</dbReference>
<dbReference type="Proteomes" id="UP001497602">
    <property type="component" value="Unassembled WGS sequence"/>
</dbReference>
<evidence type="ECO:0000313" key="1">
    <source>
        <dbReference type="EMBL" id="CAL2108256.1"/>
    </source>
</evidence>
<accession>A0ABP1FEN7</accession>
<proteinExistence type="predicted"/>
<reference evidence="1 2" key="1">
    <citation type="submission" date="2024-05" db="EMBL/GenBank/DDBJ databases">
        <authorList>
            <person name="Duchaud E."/>
        </authorList>
    </citation>
    <scope>NUCLEOTIDE SEQUENCE [LARGE SCALE GENOMIC DNA]</scope>
    <source>
        <strain evidence="1">Ena-SAMPLE-TAB-13-05-2024-13:56:06:370-140305</strain>
    </source>
</reference>
<gene>
    <name evidence="1" type="ORF">T190115A13A_70029</name>
</gene>